<proteinExistence type="predicted"/>
<gene>
    <name evidence="2" type="ORF">BCR38DRAFT_408153</name>
</gene>
<evidence type="ECO:0000313" key="3">
    <source>
        <dbReference type="Proteomes" id="UP000193689"/>
    </source>
</evidence>
<dbReference type="RefSeq" id="XP_040717153.1">
    <property type="nucleotide sequence ID" value="XM_040858239.1"/>
</dbReference>
<organism evidence="2 3">
    <name type="scientific">Pseudomassariella vexata</name>
    <dbReference type="NCBI Taxonomy" id="1141098"/>
    <lineage>
        <taxon>Eukaryota</taxon>
        <taxon>Fungi</taxon>
        <taxon>Dikarya</taxon>
        <taxon>Ascomycota</taxon>
        <taxon>Pezizomycotina</taxon>
        <taxon>Sordariomycetes</taxon>
        <taxon>Xylariomycetidae</taxon>
        <taxon>Amphisphaeriales</taxon>
        <taxon>Pseudomassariaceae</taxon>
        <taxon>Pseudomassariella</taxon>
    </lineage>
</organism>
<dbReference type="Proteomes" id="UP000193689">
    <property type="component" value="Unassembled WGS sequence"/>
</dbReference>
<feature type="region of interest" description="Disordered" evidence="1">
    <location>
        <begin position="129"/>
        <end position="161"/>
    </location>
</feature>
<dbReference type="InParanoid" id="A0A1Y2E3U3"/>
<accession>A0A1Y2E3U3</accession>
<protein>
    <submittedName>
        <fullName evidence="2">Uncharacterized protein</fullName>
    </submittedName>
</protein>
<evidence type="ECO:0000256" key="1">
    <source>
        <dbReference type="SAM" id="MobiDB-lite"/>
    </source>
</evidence>
<name>A0A1Y2E3U3_9PEZI</name>
<dbReference type="AlphaFoldDB" id="A0A1Y2E3U3"/>
<dbReference type="EMBL" id="MCFJ01000005">
    <property type="protein sequence ID" value="ORY66189.1"/>
    <property type="molecule type" value="Genomic_DNA"/>
</dbReference>
<feature type="compositionally biased region" description="Basic and acidic residues" evidence="1">
    <location>
        <begin position="141"/>
        <end position="161"/>
    </location>
</feature>
<comment type="caution">
    <text evidence="2">The sequence shown here is derived from an EMBL/GenBank/DDBJ whole genome shotgun (WGS) entry which is preliminary data.</text>
</comment>
<reference evidence="2 3" key="1">
    <citation type="submission" date="2016-07" db="EMBL/GenBank/DDBJ databases">
        <title>Pervasive Adenine N6-methylation of Active Genes in Fungi.</title>
        <authorList>
            <consortium name="DOE Joint Genome Institute"/>
            <person name="Mondo S.J."/>
            <person name="Dannebaum R.O."/>
            <person name="Kuo R.C."/>
            <person name="Labutti K."/>
            <person name="Haridas S."/>
            <person name="Kuo A."/>
            <person name="Salamov A."/>
            <person name="Ahrendt S.R."/>
            <person name="Lipzen A."/>
            <person name="Sullivan W."/>
            <person name="Andreopoulos W.B."/>
            <person name="Clum A."/>
            <person name="Lindquist E."/>
            <person name="Daum C."/>
            <person name="Ramamoorthy G.K."/>
            <person name="Gryganskyi A."/>
            <person name="Culley D."/>
            <person name="Magnuson J.K."/>
            <person name="James T.Y."/>
            <person name="O'Malley M.A."/>
            <person name="Stajich J.E."/>
            <person name="Spatafora J.W."/>
            <person name="Visel A."/>
            <person name="Grigoriev I.V."/>
        </authorList>
    </citation>
    <scope>NUCLEOTIDE SEQUENCE [LARGE SCALE GENOMIC DNA]</scope>
    <source>
        <strain evidence="2 3">CBS 129021</strain>
    </source>
</reference>
<evidence type="ECO:0000313" key="2">
    <source>
        <dbReference type="EMBL" id="ORY66189.1"/>
    </source>
</evidence>
<dbReference type="GeneID" id="63774451"/>
<keyword evidence="3" id="KW-1185">Reference proteome</keyword>
<sequence>MVAHDCVLYTSHATSGKLVDYAALLSSRPWVKCTQGSKKWGSLVKRFWNRVTGLTVSSFKVRFGPWMVVFSSIRCSYSLEFEGIIPVPEAGIDFSLLYNLGTLHHARRNSHWGWFEPYTTLIIYGPSPPNASDPTPASFNRDVEKRHRVGARERVRSAAGD</sequence>